<reference evidence="3 4" key="1">
    <citation type="journal article" date="2017" name="Mol. Plant">
        <title>The Genome of Medicinal Plant Macleaya cordata Provides New Insights into Benzylisoquinoline Alkaloids Metabolism.</title>
        <authorList>
            <person name="Liu X."/>
            <person name="Liu Y."/>
            <person name="Huang P."/>
            <person name="Ma Y."/>
            <person name="Qing Z."/>
            <person name="Tang Q."/>
            <person name="Cao H."/>
            <person name="Cheng P."/>
            <person name="Zheng Y."/>
            <person name="Yuan Z."/>
            <person name="Zhou Y."/>
            <person name="Liu J."/>
            <person name="Tang Z."/>
            <person name="Zhuo Y."/>
            <person name="Zhang Y."/>
            <person name="Yu L."/>
            <person name="Huang J."/>
            <person name="Yang P."/>
            <person name="Peng Q."/>
            <person name="Zhang J."/>
            <person name="Jiang W."/>
            <person name="Zhang Z."/>
            <person name="Lin K."/>
            <person name="Ro D.K."/>
            <person name="Chen X."/>
            <person name="Xiong X."/>
            <person name="Shang Y."/>
            <person name="Huang S."/>
            <person name="Zeng J."/>
        </authorList>
    </citation>
    <scope>NUCLEOTIDE SEQUENCE [LARGE SCALE GENOMIC DNA]</scope>
    <source>
        <strain evidence="4">cv. BLH2017</strain>
        <tissue evidence="3">Root</tissue>
    </source>
</reference>
<evidence type="ECO:0000313" key="3">
    <source>
        <dbReference type="EMBL" id="OVA10490.1"/>
    </source>
</evidence>
<dbReference type="InterPro" id="IPR002156">
    <property type="entry name" value="RNaseH_domain"/>
</dbReference>
<dbReference type="GO" id="GO:0003676">
    <property type="term" value="F:nucleic acid binding"/>
    <property type="evidence" value="ECO:0007669"/>
    <property type="project" value="InterPro"/>
</dbReference>
<dbReference type="STRING" id="56857.A0A200QJ17"/>
<dbReference type="PANTHER" id="PTHR47074">
    <property type="entry name" value="BNAC02G40300D PROTEIN"/>
    <property type="match status" value="1"/>
</dbReference>
<dbReference type="GO" id="GO:0004523">
    <property type="term" value="F:RNA-DNA hybrid ribonuclease activity"/>
    <property type="evidence" value="ECO:0007669"/>
    <property type="project" value="InterPro"/>
</dbReference>
<dbReference type="EMBL" id="MVGT01001900">
    <property type="protein sequence ID" value="OVA10490.1"/>
    <property type="molecule type" value="Genomic_DNA"/>
</dbReference>
<dbReference type="CDD" id="cd06222">
    <property type="entry name" value="RNase_H_like"/>
    <property type="match status" value="1"/>
</dbReference>
<evidence type="ECO:0000259" key="1">
    <source>
        <dbReference type="Pfam" id="PF13456"/>
    </source>
</evidence>
<dbReference type="InterPro" id="IPR044730">
    <property type="entry name" value="RNase_H-like_dom_plant"/>
</dbReference>
<evidence type="ECO:0000313" key="4">
    <source>
        <dbReference type="Proteomes" id="UP000195402"/>
    </source>
</evidence>
<dbReference type="InterPro" id="IPR012337">
    <property type="entry name" value="RNaseH-like_sf"/>
</dbReference>
<keyword evidence="3" id="KW-0808">Transferase</keyword>
<keyword evidence="4" id="KW-1185">Reference proteome</keyword>
<proteinExistence type="predicted"/>
<comment type="caution">
    <text evidence="3">The sequence shown here is derived from an EMBL/GenBank/DDBJ whole genome shotgun (WGS) entry which is preliminary data.</text>
</comment>
<dbReference type="GO" id="GO:0003964">
    <property type="term" value="F:RNA-directed DNA polymerase activity"/>
    <property type="evidence" value="ECO:0007669"/>
    <property type="project" value="UniProtKB-KW"/>
</dbReference>
<dbReference type="Gene3D" id="3.30.420.10">
    <property type="entry name" value="Ribonuclease H-like superfamily/Ribonuclease H"/>
    <property type="match status" value="1"/>
</dbReference>
<accession>A0A200QJ17</accession>
<dbReference type="InParanoid" id="A0A200QJ17"/>
<name>A0A200QJ17_MACCD</name>
<evidence type="ECO:0000259" key="2">
    <source>
        <dbReference type="Pfam" id="PF13966"/>
    </source>
</evidence>
<dbReference type="OMA" id="WRIARRC"/>
<keyword evidence="3" id="KW-0548">Nucleotidyltransferase</keyword>
<feature type="domain" description="Reverse transcriptase zinc-binding" evidence="2">
    <location>
        <begin position="102"/>
        <end position="188"/>
    </location>
</feature>
<organism evidence="3 4">
    <name type="scientific">Macleaya cordata</name>
    <name type="common">Five-seeded plume-poppy</name>
    <name type="synonym">Bocconia cordata</name>
    <dbReference type="NCBI Taxonomy" id="56857"/>
    <lineage>
        <taxon>Eukaryota</taxon>
        <taxon>Viridiplantae</taxon>
        <taxon>Streptophyta</taxon>
        <taxon>Embryophyta</taxon>
        <taxon>Tracheophyta</taxon>
        <taxon>Spermatophyta</taxon>
        <taxon>Magnoliopsida</taxon>
        <taxon>Ranunculales</taxon>
        <taxon>Papaveraceae</taxon>
        <taxon>Papaveroideae</taxon>
        <taxon>Macleaya</taxon>
    </lineage>
</organism>
<dbReference type="Pfam" id="PF13456">
    <property type="entry name" value="RVT_3"/>
    <property type="match status" value="1"/>
</dbReference>
<dbReference type="Proteomes" id="UP000195402">
    <property type="component" value="Unassembled WGS sequence"/>
</dbReference>
<dbReference type="OrthoDB" id="1938822at2759"/>
<dbReference type="InterPro" id="IPR052929">
    <property type="entry name" value="RNase_H-like_EbsB-rel"/>
</dbReference>
<dbReference type="InterPro" id="IPR036397">
    <property type="entry name" value="RNaseH_sf"/>
</dbReference>
<dbReference type="InterPro" id="IPR026960">
    <property type="entry name" value="RVT-Znf"/>
</dbReference>
<feature type="domain" description="RNase H type-1" evidence="1">
    <location>
        <begin position="299"/>
        <end position="420"/>
    </location>
</feature>
<sequence length="447" mass="51396">MHHIKERIKPFISWVVGDGKFIDPWCDRWIPDIGVATPKPNTTPDPMIRVSDCIDQNLRRWNLAKLSQHFDQSSVEKIVIIPLSSSISSDRRAWDLNRDGKFTTKSAYLALRGRSTQPQDLMWKKFWRIKIPYRVQLFVLKAAVNAIPVREILSQRIHLESVLCPFCQDQPESIMHIFLQCPCTRRVWNISNLYSYVNLFNGTDIRDWLRFWLGCHPYSSTEEKVQKFPLIACIMWSIWVGRNNLIHNARTDSHETILNRAMHLFPNKNPQRDSITQATPAGNRTLSWSPPPPGWTKFNTDGAWDHISNKGGAGLVVRNHAANFLYAAASHSCFISAEEAEIRGIWLAVKKAWEMNYKKVLIESDVEVVIDQINAGNFAGTWSTDALLQDIKNWKSNFENISFRFVPRCCNSVAHDLAHWGKTTMLDMFWASPPIWLMPALGRDAPS</sequence>
<dbReference type="AlphaFoldDB" id="A0A200QJ17"/>
<dbReference type="SUPFAM" id="SSF53098">
    <property type="entry name" value="Ribonuclease H-like"/>
    <property type="match status" value="1"/>
</dbReference>
<dbReference type="Pfam" id="PF13966">
    <property type="entry name" value="zf-RVT"/>
    <property type="match status" value="1"/>
</dbReference>
<keyword evidence="3" id="KW-0695">RNA-directed DNA polymerase</keyword>
<gene>
    <name evidence="3" type="ORF">BVC80_8985g15</name>
</gene>
<dbReference type="PANTHER" id="PTHR47074:SF11">
    <property type="entry name" value="REVERSE TRANSCRIPTASE-LIKE PROTEIN"/>
    <property type="match status" value="1"/>
</dbReference>
<protein>
    <submittedName>
        <fullName evidence="3">Reverse transcriptase zinc-binding domain</fullName>
    </submittedName>
</protein>